<dbReference type="EMBL" id="JBELOE010000150">
    <property type="protein sequence ID" value="MER2491801.1"/>
    <property type="molecule type" value="Genomic_DNA"/>
</dbReference>
<gene>
    <name evidence="2" type="ORF">ABS311_07885</name>
</gene>
<comment type="caution">
    <text evidence="2">The sequence shown here is derived from an EMBL/GenBank/DDBJ whole genome shotgun (WGS) entry which is preliminary data.</text>
</comment>
<dbReference type="RefSeq" id="WP_350401393.1">
    <property type="nucleotide sequence ID" value="NZ_JBELOE010000150.1"/>
</dbReference>
<evidence type="ECO:0000313" key="2">
    <source>
        <dbReference type="EMBL" id="MER2491801.1"/>
    </source>
</evidence>
<accession>A0ABV1RG96</accession>
<sequence length="163" mass="18417">MESDIIHKKDSGHLIVLSVVMALPASIFLWPLFIAGVTTRAMEVAVYIFPVSAFFMFVIYRLYKTSKNRIVLSHKGVLIEDLTSEFIPWSDILSVDVVEQPVYRGATAHWLVLKTKYDGKFSSKFVRRMNDHLVGGGVPSCNLTAYKDPVDLVWSNIQGRLKP</sequence>
<keyword evidence="1" id="KW-1133">Transmembrane helix</keyword>
<evidence type="ECO:0008006" key="4">
    <source>
        <dbReference type="Google" id="ProtNLM"/>
    </source>
</evidence>
<keyword evidence="1" id="KW-0472">Membrane</keyword>
<dbReference type="Proteomes" id="UP001467690">
    <property type="component" value="Unassembled WGS sequence"/>
</dbReference>
<evidence type="ECO:0000256" key="1">
    <source>
        <dbReference type="SAM" id="Phobius"/>
    </source>
</evidence>
<keyword evidence="1" id="KW-0812">Transmembrane</keyword>
<feature type="transmembrane region" description="Helical" evidence="1">
    <location>
        <begin position="44"/>
        <end position="63"/>
    </location>
</feature>
<organism evidence="2 3">
    <name type="scientific">Catenovulum sediminis</name>
    <dbReference type="NCBI Taxonomy" id="1740262"/>
    <lineage>
        <taxon>Bacteria</taxon>
        <taxon>Pseudomonadati</taxon>
        <taxon>Pseudomonadota</taxon>
        <taxon>Gammaproteobacteria</taxon>
        <taxon>Alteromonadales</taxon>
        <taxon>Alteromonadaceae</taxon>
        <taxon>Catenovulum</taxon>
    </lineage>
</organism>
<protein>
    <recommendedName>
        <fullName evidence="4">PH domain-containing protein</fullName>
    </recommendedName>
</protein>
<name>A0ABV1RG96_9ALTE</name>
<feature type="transmembrane region" description="Helical" evidence="1">
    <location>
        <begin position="12"/>
        <end position="32"/>
    </location>
</feature>
<keyword evidence="3" id="KW-1185">Reference proteome</keyword>
<proteinExistence type="predicted"/>
<reference evidence="2 3" key="1">
    <citation type="submission" date="2024-06" db="EMBL/GenBank/DDBJ databases">
        <authorList>
            <person name="Chen R.Y."/>
        </authorList>
    </citation>
    <scope>NUCLEOTIDE SEQUENCE [LARGE SCALE GENOMIC DNA]</scope>
    <source>
        <strain evidence="2 3">D2</strain>
    </source>
</reference>
<evidence type="ECO:0000313" key="3">
    <source>
        <dbReference type="Proteomes" id="UP001467690"/>
    </source>
</evidence>